<keyword evidence="2" id="KW-0378">Hydrolase</keyword>
<evidence type="ECO:0000313" key="3">
    <source>
        <dbReference type="Proteomes" id="UP000586918"/>
    </source>
</evidence>
<dbReference type="PANTHER" id="PTHR43546:SF7">
    <property type="entry name" value="METALLO-BETA-LACTAMASE DOMAIN-CONTAINING PROTEIN"/>
    <property type="match status" value="1"/>
</dbReference>
<dbReference type="GO" id="GO:0016787">
    <property type="term" value="F:hydrolase activity"/>
    <property type="evidence" value="ECO:0007669"/>
    <property type="project" value="UniProtKB-KW"/>
</dbReference>
<dbReference type="Proteomes" id="UP000586918">
    <property type="component" value="Unassembled WGS sequence"/>
</dbReference>
<gene>
    <name evidence="2" type="ORF">HF519_26465</name>
</gene>
<protein>
    <submittedName>
        <fullName evidence="2">Metal-dependent hydrolase</fullName>
    </submittedName>
</protein>
<evidence type="ECO:0000259" key="1">
    <source>
        <dbReference type="Pfam" id="PF12706"/>
    </source>
</evidence>
<accession>A0A848DR86</accession>
<dbReference type="InterPro" id="IPR001279">
    <property type="entry name" value="Metallo-B-lactamas"/>
</dbReference>
<dbReference type="AlphaFoldDB" id="A0A848DR86"/>
<sequence length="269" mass="29779">MTGSLTFVGTATTVLRLGGFTLLTDPNFIHRGQRVHLGYGLTSKRRTDPALGPHDLPPLDGVLLSHLHGDHFDRVARDRLPRELPIITTEHAARRLRRWGFRAVAGLPTWQDWGISREDERLRITAVPGRHGPRGVHRALPPVMGGVLDLERGGRRVLRVYVTGDTLCVPELDAVRERFGDIDVMVVHLGGTKLLGILVTMDGRQGTDLVQLIRPGSTVPVHYDDYGVFRSPLSHFTDEMHRRGLGDRLRLVHRGQTVPLGSFQGAAPG</sequence>
<name>A0A848DR86_9PSEU</name>
<dbReference type="Gene3D" id="3.60.15.10">
    <property type="entry name" value="Ribonuclease Z/Hydroxyacylglutathione hydrolase-like"/>
    <property type="match status" value="1"/>
</dbReference>
<dbReference type="PANTHER" id="PTHR43546">
    <property type="entry name" value="UPF0173 METAL-DEPENDENT HYDROLASE MJ1163-RELATED"/>
    <property type="match status" value="1"/>
</dbReference>
<organism evidence="2 3">
    <name type="scientific">Pseudonocardia bannensis</name>
    <dbReference type="NCBI Taxonomy" id="630973"/>
    <lineage>
        <taxon>Bacteria</taxon>
        <taxon>Bacillati</taxon>
        <taxon>Actinomycetota</taxon>
        <taxon>Actinomycetes</taxon>
        <taxon>Pseudonocardiales</taxon>
        <taxon>Pseudonocardiaceae</taxon>
        <taxon>Pseudonocardia</taxon>
    </lineage>
</organism>
<reference evidence="2 3" key="1">
    <citation type="submission" date="2020-04" db="EMBL/GenBank/DDBJ databases">
        <authorList>
            <person name="Klaysubun C."/>
            <person name="Duangmal K."/>
            <person name="Lipun K."/>
        </authorList>
    </citation>
    <scope>NUCLEOTIDE SEQUENCE [LARGE SCALE GENOMIC DNA]</scope>
    <source>
        <strain evidence="2 3">DSM 45300</strain>
    </source>
</reference>
<dbReference type="InterPro" id="IPR036866">
    <property type="entry name" value="RibonucZ/Hydroxyglut_hydro"/>
</dbReference>
<dbReference type="RefSeq" id="WP_169415713.1">
    <property type="nucleotide sequence ID" value="NZ_JAAXKZ010000150.1"/>
</dbReference>
<dbReference type="InterPro" id="IPR050114">
    <property type="entry name" value="UPF0173_UPF0282_UlaG_hydrolase"/>
</dbReference>
<evidence type="ECO:0000313" key="2">
    <source>
        <dbReference type="EMBL" id="NMH95045.1"/>
    </source>
</evidence>
<dbReference type="SUPFAM" id="SSF56281">
    <property type="entry name" value="Metallo-hydrolase/oxidoreductase"/>
    <property type="match status" value="1"/>
</dbReference>
<proteinExistence type="predicted"/>
<keyword evidence="3" id="KW-1185">Reference proteome</keyword>
<comment type="caution">
    <text evidence="2">The sequence shown here is derived from an EMBL/GenBank/DDBJ whole genome shotgun (WGS) entry which is preliminary data.</text>
</comment>
<feature type="domain" description="Metallo-beta-lactamase" evidence="1">
    <location>
        <begin position="44"/>
        <end position="223"/>
    </location>
</feature>
<dbReference type="Pfam" id="PF12706">
    <property type="entry name" value="Lactamase_B_2"/>
    <property type="match status" value="1"/>
</dbReference>
<dbReference type="EMBL" id="JAAXKZ010000150">
    <property type="protein sequence ID" value="NMH95045.1"/>
    <property type="molecule type" value="Genomic_DNA"/>
</dbReference>